<organism evidence="3 4">
    <name type="scientific">Haemaphysalis longicornis</name>
    <name type="common">Bush tick</name>
    <dbReference type="NCBI Taxonomy" id="44386"/>
    <lineage>
        <taxon>Eukaryota</taxon>
        <taxon>Metazoa</taxon>
        <taxon>Ecdysozoa</taxon>
        <taxon>Arthropoda</taxon>
        <taxon>Chelicerata</taxon>
        <taxon>Arachnida</taxon>
        <taxon>Acari</taxon>
        <taxon>Parasitiformes</taxon>
        <taxon>Ixodida</taxon>
        <taxon>Ixodoidea</taxon>
        <taxon>Ixodidae</taxon>
        <taxon>Haemaphysalinae</taxon>
        <taxon>Haemaphysalis</taxon>
    </lineage>
</organism>
<dbReference type="VEuPathDB" id="VectorBase:HLOH_061483"/>
<dbReference type="AlphaFoldDB" id="A0A9J6G3C4"/>
<comment type="caution">
    <text evidence="3">The sequence shown here is derived from an EMBL/GenBank/DDBJ whole genome shotgun (WGS) entry which is preliminary data.</text>
</comment>
<proteinExistence type="predicted"/>
<dbReference type="InterPro" id="IPR013748">
    <property type="entry name" value="Rep_factorC_C"/>
</dbReference>
<dbReference type="InterPro" id="IPR008921">
    <property type="entry name" value="DNA_pol3_clamp-load_cplx_C"/>
</dbReference>
<dbReference type="Pfam" id="PF08542">
    <property type="entry name" value="Rep_fac_C"/>
    <property type="match status" value="1"/>
</dbReference>
<name>A0A9J6G3C4_HAELO</name>
<dbReference type="Gene3D" id="1.20.272.10">
    <property type="match status" value="1"/>
</dbReference>
<feature type="chain" id="PRO_5039934805" description="Replication factor C C-terminal domain-containing protein" evidence="1">
    <location>
        <begin position="20"/>
        <end position="89"/>
    </location>
</feature>
<sequence length="89" mass="9436">MASFLLVLKDLVLEGFAASQLFNQLHDAIVLSSKYNDQQKSAIAEKLAVSVTSTLVALGCAELVPAGEVSINEFHIAVLSSSLIEDKSS</sequence>
<reference evidence="3 4" key="1">
    <citation type="journal article" date="2020" name="Cell">
        <title>Large-Scale Comparative Analyses of Tick Genomes Elucidate Their Genetic Diversity and Vector Capacities.</title>
        <authorList>
            <consortium name="Tick Genome and Microbiome Consortium (TIGMIC)"/>
            <person name="Jia N."/>
            <person name="Wang J."/>
            <person name="Shi W."/>
            <person name="Du L."/>
            <person name="Sun Y."/>
            <person name="Zhan W."/>
            <person name="Jiang J.F."/>
            <person name="Wang Q."/>
            <person name="Zhang B."/>
            <person name="Ji P."/>
            <person name="Bell-Sakyi L."/>
            <person name="Cui X.M."/>
            <person name="Yuan T.T."/>
            <person name="Jiang B.G."/>
            <person name="Yang W.F."/>
            <person name="Lam T.T."/>
            <person name="Chang Q.C."/>
            <person name="Ding S.J."/>
            <person name="Wang X.J."/>
            <person name="Zhu J.G."/>
            <person name="Ruan X.D."/>
            <person name="Zhao L."/>
            <person name="Wei J.T."/>
            <person name="Ye R.Z."/>
            <person name="Que T.C."/>
            <person name="Du C.H."/>
            <person name="Zhou Y.H."/>
            <person name="Cheng J.X."/>
            <person name="Dai P.F."/>
            <person name="Guo W.B."/>
            <person name="Han X.H."/>
            <person name="Huang E.J."/>
            <person name="Li L.F."/>
            <person name="Wei W."/>
            <person name="Gao Y.C."/>
            <person name="Liu J.Z."/>
            <person name="Shao H.Z."/>
            <person name="Wang X."/>
            <person name="Wang C.C."/>
            <person name="Yang T.C."/>
            <person name="Huo Q.B."/>
            <person name="Li W."/>
            <person name="Chen H.Y."/>
            <person name="Chen S.E."/>
            <person name="Zhou L.G."/>
            <person name="Ni X.B."/>
            <person name="Tian J.H."/>
            <person name="Sheng Y."/>
            <person name="Liu T."/>
            <person name="Pan Y.S."/>
            <person name="Xia L.Y."/>
            <person name="Li J."/>
            <person name="Zhao F."/>
            <person name="Cao W.C."/>
        </authorList>
    </citation>
    <scope>NUCLEOTIDE SEQUENCE [LARGE SCALE GENOMIC DNA]</scope>
    <source>
        <strain evidence="3">HaeL-2018</strain>
    </source>
</reference>
<evidence type="ECO:0000313" key="3">
    <source>
        <dbReference type="EMBL" id="KAH9369749.1"/>
    </source>
</evidence>
<dbReference type="EMBL" id="JABSTR010000005">
    <property type="protein sequence ID" value="KAH9369749.1"/>
    <property type="molecule type" value="Genomic_DNA"/>
</dbReference>
<evidence type="ECO:0000256" key="1">
    <source>
        <dbReference type="SAM" id="SignalP"/>
    </source>
</evidence>
<gene>
    <name evidence="3" type="ORF">HPB48_007716</name>
</gene>
<dbReference type="Proteomes" id="UP000821853">
    <property type="component" value="Chromosome 3"/>
</dbReference>
<keyword evidence="4" id="KW-1185">Reference proteome</keyword>
<evidence type="ECO:0000313" key="4">
    <source>
        <dbReference type="Proteomes" id="UP000821853"/>
    </source>
</evidence>
<dbReference type="OrthoDB" id="10249205at2759"/>
<dbReference type="GO" id="GO:0006260">
    <property type="term" value="P:DNA replication"/>
    <property type="evidence" value="ECO:0007669"/>
    <property type="project" value="InterPro"/>
</dbReference>
<accession>A0A9J6G3C4</accession>
<evidence type="ECO:0000259" key="2">
    <source>
        <dbReference type="Pfam" id="PF08542"/>
    </source>
</evidence>
<dbReference type="SUPFAM" id="SSF48019">
    <property type="entry name" value="post-AAA+ oligomerization domain-like"/>
    <property type="match status" value="1"/>
</dbReference>
<dbReference type="GO" id="GO:0003677">
    <property type="term" value="F:DNA binding"/>
    <property type="evidence" value="ECO:0007669"/>
    <property type="project" value="InterPro"/>
</dbReference>
<keyword evidence="1" id="KW-0732">Signal</keyword>
<protein>
    <recommendedName>
        <fullName evidence="2">Replication factor C C-terminal domain-containing protein</fullName>
    </recommendedName>
</protein>
<feature type="signal peptide" evidence="1">
    <location>
        <begin position="1"/>
        <end position="19"/>
    </location>
</feature>
<feature type="domain" description="Replication factor C C-terminal" evidence="2">
    <location>
        <begin position="8"/>
        <end position="48"/>
    </location>
</feature>